<dbReference type="InterPro" id="IPR006935">
    <property type="entry name" value="Helicase/UvrB_N"/>
</dbReference>
<evidence type="ECO:0000259" key="1">
    <source>
        <dbReference type="PROSITE" id="PS51192"/>
    </source>
</evidence>
<dbReference type="GO" id="GO:0016787">
    <property type="term" value="F:hydrolase activity"/>
    <property type="evidence" value="ECO:0007669"/>
    <property type="project" value="InterPro"/>
</dbReference>
<dbReference type="EMBL" id="MHSQ01000015">
    <property type="protein sequence ID" value="OHA47333.1"/>
    <property type="molecule type" value="Genomic_DNA"/>
</dbReference>
<dbReference type="GO" id="GO:0003677">
    <property type="term" value="F:DNA binding"/>
    <property type="evidence" value="ECO:0007669"/>
    <property type="project" value="InterPro"/>
</dbReference>
<dbReference type="Proteomes" id="UP000176965">
    <property type="component" value="Unassembled WGS sequence"/>
</dbReference>
<sequence>MIKLKDYQKKAVDNLHRKLEASLKATESEVVVFQAPTGSGKTVMVSALLKELVRGRRDDRKFAFVWVSVRMLHEQSKEKLESFYEDDRLIKCSYFEDLEDRKIAENEILFINWHSINKKDISLFIRENEKDNNLSNIIKNTKEDGRTIILIIDESQNTADTEKSKELIEVIGPKLTLEVSATPHLTGKSSEIEKVRLSDVKAEEMIKSEISVNPEFLGIEIGSKTADEIVIEQALKKREELLKMYKKEGSKINPLMLIQLPDNRAGLISKKEDVIKILDKKGITEKNGKLAIWLSEDKSDTLPDIEKNNNEVEVLVFKQAIALGWDCPRASILVIFRESRNLEFTIQVIGRIMRMPELKYYSKEPELNTGFVFTNLSKIEIAEEYAKDYITVYEAKRDSKLYKNISLPSIYLKRQRERTRLSGEFIKIFSKIAEANGFKKQINLKPSKIINPIIADGKIIDVDKSGEIEHKGTLNIALDEKELQDRFDRFIVQNCTPYAPADSSDRMKTALYQFFNDEFKFDKYDPKVQKIVLGKENEQQFRNILNLAKEKYKKEVVEKLSEKRELEETPKWEVPIFVSYNSRYQTQNQPLSIMKPFYTATQSEPERLFMELLNASNKVKWWFKNGESEVKYFGILRSDDRAFYPDFIIQFKDGTLGIFETKSGFTAGEDAKERAESLQRYIKKQNKSGHKLIGGIAINVNGTWRYNDNEKYKYNEDDLAEWKVLNF</sequence>
<evidence type="ECO:0000313" key="2">
    <source>
        <dbReference type="EMBL" id="OHA47333.1"/>
    </source>
</evidence>
<reference evidence="2 3" key="1">
    <citation type="journal article" date="2016" name="Nat. Commun.">
        <title>Thousands of microbial genomes shed light on interconnected biogeochemical processes in an aquifer system.</title>
        <authorList>
            <person name="Anantharaman K."/>
            <person name="Brown C.T."/>
            <person name="Hug L.A."/>
            <person name="Sharon I."/>
            <person name="Castelle C.J."/>
            <person name="Probst A.J."/>
            <person name="Thomas B.C."/>
            <person name="Singh A."/>
            <person name="Wilkins M.J."/>
            <person name="Karaoz U."/>
            <person name="Brodie E.L."/>
            <person name="Williams K.H."/>
            <person name="Hubbard S.S."/>
            <person name="Banfield J.F."/>
        </authorList>
    </citation>
    <scope>NUCLEOTIDE SEQUENCE [LARGE SCALE GENOMIC DNA]</scope>
</reference>
<dbReference type="InterPro" id="IPR027417">
    <property type="entry name" value="P-loop_NTPase"/>
</dbReference>
<dbReference type="SUPFAM" id="SSF52540">
    <property type="entry name" value="P-loop containing nucleoside triphosphate hydrolases"/>
    <property type="match status" value="1"/>
</dbReference>
<dbReference type="STRING" id="1802338.A2541_02005"/>
<accession>A0A1G2PGD7</accession>
<dbReference type="CDD" id="cd18785">
    <property type="entry name" value="SF2_C"/>
    <property type="match status" value="1"/>
</dbReference>
<feature type="domain" description="Helicase ATP-binding" evidence="1">
    <location>
        <begin position="22"/>
        <end position="201"/>
    </location>
</feature>
<proteinExistence type="predicted"/>
<dbReference type="GO" id="GO:0005524">
    <property type="term" value="F:ATP binding"/>
    <property type="evidence" value="ECO:0007669"/>
    <property type="project" value="InterPro"/>
</dbReference>
<protein>
    <recommendedName>
        <fullName evidence="1">Helicase ATP-binding domain-containing protein</fullName>
    </recommendedName>
</protein>
<dbReference type="Gene3D" id="3.40.50.300">
    <property type="entry name" value="P-loop containing nucleotide triphosphate hydrolases"/>
    <property type="match status" value="2"/>
</dbReference>
<evidence type="ECO:0000313" key="3">
    <source>
        <dbReference type="Proteomes" id="UP000176965"/>
    </source>
</evidence>
<dbReference type="AlphaFoldDB" id="A0A1G2PGD7"/>
<comment type="caution">
    <text evidence="2">The sequence shown here is derived from an EMBL/GenBank/DDBJ whole genome shotgun (WGS) entry which is preliminary data.</text>
</comment>
<name>A0A1G2PGD7_9BACT</name>
<gene>
    <name evidence="2" type="ORF">A2541_02005</name>
</gene>
<dbReference type="SMART" id="SM00487">
    <property type="entry name" value="DEXDc"/>
    <property type="match status" value="1"/>
</dbReference>
<dbReference type="Pfam" id="PF04851">
    <property type="entry name" value="ResIII"/>
    <property type="match status" value="1"/>
</dbReference>
<dbReference type="PROSITE" id="PS51192">
    <property type="entry name" value="HELICASE_ATP_BIND_1"/>
    <property type="match status" value="1"/>
</dbReference>
<dbReference type="InterPro" id="IPR014001">
    <property type="entry name" value="Helicase_ATP-bd"/>
</dbReference>
<organism evidence="2 3">
    <name type="scientific">Candidatus Taylorbacteria bacterium RIFOXYD2_FULL_36_9</name>
    <dbReference type="NCBI Taxonomy" id="1802338"/>
    <lineage>
        <taxon>Bacteria</taxon>
        <taxon>Candidatus Tayloriibacteriota</taxon>
    </lineage>
</organism>